<feature type="region of interest" description="Disordered" evidence="2">
    <location>
        <begin position="474"/>
        <end position="493"/>
    </location>
</feature>
<dbReference type="PROSITE" id="PS50005">
    <property type="entry name" value="TPR"/>
    <property type="match status" value="1"/>
</dbReference>
<dbReference type="InterPro" id="IPR019734">
    <property type="entry name" value="TPR_rpt"/>
</dbReference>
<evidence type="ECO:0000259" key="3">
    <source>
        <dbReference type="Pfam" id="PF12770"/>
    </source>
</evidence>
<gene>
    <name evidence="4" type="ORF">GLOTRDRAFT_40690</name>
</gene>
<evidence type="ECO:0000256" key="2">
    <source>
        <dbReference type="SAM" id="MobiDB-lite"/>
    </source>
</evidence>
<dbReference type="STRING" id="670483.S7Q9C3"/>
<reference evidence="4 5" key="1">
    <citation type="journal article" date="2012" name="Science">
        <title>The Paleozoic origin of enzymatic lignin decomposition reconstructed from 31 fungal genomes.</title>
        <authorList>
            <person name="Floudas D."/>
            <person name="Binder M."/>
            <person name="Riley R."/>
            <person name="Barry K."/>
            <person name="Blanchette R.A."/>
            <person name="Henrissat B."/>
            <person name="Martinez A.T."/>
            <person name="Otillar R."/>
            <person name="Spatafora J.W."/>
            <person name="Yadav J.S."/>
            <person name="Aerts A."/>
            <person name="Benoit I."/>
            <person name="Boyd A."/>
            <person name="Carlson A."/>
            <person name="Copeland A."/>
            <person name="Coutinho P.M."/>
            <person name="de Vries R.P."/>
            <person name="Ferreira P."/>
            <person name="Findley K."/>
            <person name="Foster B."/>
            <person name="Gaskell J."/>
            <person name="Glotzer D."/>
            <person name="Gorecki P."/>
            <person name="Heitman J."/>
            <person name="Hesse C."/>
            <person name="Hori C."/>
            <person name="Igarashi K."/>
            <person name="Jurgens J.A."/>
            <person name="Kallen N."/>
            <person name="Kersten P."/>
            <person name="Kohler A."/>
            <person name="Kuees U."/>
            <person name="Kumar T.K.A."/>
            <person name="Kuo A."/>
            <person name="LaButti K."/>
            <person name="Larrondo L.F."/>
            <person name="Lindquist E."/>
            <person name="Ling A."/>
            <person name="Lombard V."/>
            <person name="Lucas S."/>
            <person name="Lundell T."/>
            <person name="Martin R."/>
            <person name="McLaughlin D.J."/>
            <person name="Morgenstern I."/>
            <person name="Morin E."/>
            <person name="Murat C."/>
            <person name="Nagy L.G."/>
            <person name="Nolan M."/>
            <person name="Ohm R.A."/>
            <person name="Patyshakuliyeva A."/>
            <person name="Rokas A."/>
            <person name="Ruiz-Duenas F.J."/>
            <person name="Sabat G."/>
            <person name="Salamov A."/>
            <person name="Samejima M."/>
            <person name="Schmutz J."/>
            <person name="Slot J.C."/>
            <person name="St John F."/>
            <person name="Stenlid J."/>
            <person name="Sun H."/>
            <person name="Sun S."/>
            <person name="Syed K."/>
            <person name="Tsang A."/>
            <person name="Wiebenga A."/>
            <person name="Young D."/>
            <person name="Pisabarro A."/>
            <person name="Eastwood D.C."/>
            <person name="Martin F."/>
            <person name="Cullen D."/>
            <person name="Grigoriev I.V."/>
            <person name="Hibbett D.S."/>
        </authorList>
    </citation>
    <scope>NUCLEOTIDE SEQUENCE [LARGE SCALE GENOMIC DNA]</scope>
    <source>
        <strain evidence="4 5">ATCC 11539</strain>
    </source>
</reference>
<organism evidence="4 5">
    <name type="scientific">Gloeophyllum trabeum (strain ATCC 11539 / FP-39264 / Madison 617)</name>
    <name type="common">Brown rot fungus</name>
    <dbReference type="NCBI Taxonomy" id="670483"/>
    <lineage>
        <taxon>Eukaryota</taxon>
        <taxon>Fungi</taxon>
        <taxon>Dikarya</taxon>
        <taxon>Basidiomycota</taxon>
        <taxon>Agaricomycotina</taxon>
        <taxon>Agaricomycetes</taxon>
        <taxon>Gloeophyllales</taxon>
        <taxon>Gloeophyllaceae</taxon>
        <taxon>Gloeophyllum</taxon>
    </lineage>
</organism>
<dbReference type="Pfam" id="PF12770">
    <property type="entry name" value="CHAT"/>
    <property type="match status" value="1"/>
</dbReference>
<name>S7Q9C3_GLOTA</name>
<dbReference type="AlphaFoldDB" id="S7Q9C3"/>
<accession>S7Q9C3</accession>
<sequence length="878" mass="98120">LGHSILQRYREEGDLTLLTAAHRHFQQVIAGSPLAIPWPTWTMYLNNLGNTFQMSYERTGFLSDLNAALEFYDFSLKHSLPGDPNIAAYHDNLGVARHYRFERLGDPGDLEIAFLHKQLAVVKSQASDLMRPRFLQDLGHAYMSRYADSHAEADLQAAMDYYEQALKLTPDTHIDVIMRHNSVANTYWKRYNRDHRLQDIELAAKHWETALDKTPPSHHLAPAMRANLANAYQGLFSRTGELEYMDKAIAYQKDAIEVVSQDPTEQELYLYYGNLSYSYFAKYEKIGDREDLNEAIAAQYQAIQHCPEGHPKLPWLLQRLGTVSIMQLIKAGLDEALGCWKRAIEMNIGPPDILLTTAIILGDNAYINGRYDIAMEGYIQALKLLPRAVSIDLDLQDRRHAVEHAKDLATNAAACFIHLDQLSLAVEALEHGRSIMFTQMLNLRSSFDELESASPELHAKLLQLSAQLRAVNNPQNTDTAPHAAVDSTDTGSPAMRLSRQWDMLMTDIRRLPGFSSFMEPPSLEQIFPEPKDGSVIILNCSSHRCDALIIPAGETVVYAVPLRAITKDRALELRQNVSGLAVGHMMRGKSPLRSLEDVLDELWRNVVEPVITALHSLEVRGQPKSNRVWWCPTGAFTGLPFHAALLYAGDKMPNMPQYISSYIPSLSSLSPAERAVFPDFKLLSVAISQTKGYEPLPETLTEARYIHEIVPPDLQVSLINEQASTASITSVLPSCPWAHFSCHGVQEHADPFKSGLLVPDGARLHLSDLISLSLPSAQFVFLSACQTGLGDIQLLDESLHLAGGFLFAGFRGAVATLWSMDDADGPVVTREVYAYLFRGGRRTPDLKEVPLALHRAVVMLRARGIPARRWVPFIHMGI</sequence>
<feature type="domain" description="CHAT" evidence="3">
    <location>
        <begin position="598"/>
        <end position="877"/>
    </location>
</feature>
<evidence type="ECO:0000313" key="5">
    <source>
        <dbReference type="Proteomes" id="UP000030669"/>
    </source>
</evidence>
<dbReference type="EMBL" id="KB469300">
    <property type="protein sequence ID" value="EPQ56516.1"/>
    <property type="molecule type" value="Genomic_DNA"/>
</dbReference>
<dbReference type="Gene3D" id="1.25.40.10">
    <property type="entry name" value="Tetratricopeptide repeat domain"/>
    <property type="match status" value="2"/>
</dbReference>
<dbReference type="HOGENOM" id="CLU_001305_0_1_1"/>
<evidence type="ECO:0000256" key="1">
    <source>
        <dbReference type="PROSITE-ProRule" id="PRU00339"/>
    </source>
</evidence>
<dbReference type="InterPro" id="IPR011990">
    <property type="entry name" value="TPR-like_helical_dom_sf"/>
</dbReference>
<dbReference type="OMA" id="AGNHANG"/>
<keyword evidence="5" id="KW-1185">Reference proteome</keyword>
<keyword evidence="1" id="KW-0802">TPR repeat</keyword>
<dbReference type="PANTHER" id="PTHR10098">
    <property type="entry name" value="RAPSYN-RELATED"/>
    <property type="match status" value="1"/>
</dbReference>
<dbReference type="eggNOG" id="KOG4626">
    <property type="taxonomic scope" value="Eukaryota"/>
</dbReference>
<dbReference type="OrthoDB" id="9991317at2759"/>
<dbReference type="Proteomes" id="UP000030669">
    <property type="component" value="Unassembled WGS sequence"/>
</dbReference>
<dbReference type="SUPFAM" id="SSF81901">
    <property type="entry name" value="HCP-like"/>
    <property type="match status" value="2"/>
</dbReference>
<feature type="non-terminal residue" evidence="4">
    <location>
        <position position="1"/>
    </location>
</feature>
<dbReference type="GeneID" id="19305997"/>
<proteinExistence type="predicted"/>
<feature type="repeat" description="TPR" evidence="1">
    <location>
        <begin position="139"/>
        <end position="172"/>
    </location>
</feature>
<protein>
    <recommendedName>
        <fullName evidence="3">CHAT domain-containing protein</fullName>
    </recommendedName>
</protein>
<evidence type="ECO:0000313" key="4">
    <source>
        <dbReference type="EMBL" id="EPQ56516.1"/>
    </source>
</evidence>
<dbReference type="RefSeq" id="XP_007864857.1">
    <property type="nucleotide sequence ID" value="XM_007866666.1"/>
</dbReference>
<dbReference type="KEGG" id="gtr:GLOTRDRAFT_40690"/>
<dbReference type="InterPro" id="IPR024983">
    <property type="entry name" value="CHAT_dom"/>
</dbReference>